<organism evidence="2 3">
    <name type="scientific">Listeria weihenstephanensis</name>
    <dbReference type="NCBI Taxonomy" id="1006155"/>
    <lineage>
        <taxon>Bacteria</taxon>
        <taxon>Bacillati</taxon>
        <taxon>Bacillota</taxon>
        <taxon>Bacilli</taxon>
        <taxon>Bacillales</taxon>
        <taxon>Listeriaceae</taxon>
        <taxon>Listeria</taxon>
    </lineage>
</organism>
<protein>
    <submittedName>
        <fullName evidence="2">Uncharacterized protein</fullName>
    </submittedName>
</protein>
<dbReference type="EMBL" id="JAARRL010000031">
    <property type="protein sequence ID" value="MBC1501845.1"/>
    <property type="molecule type" value="Genomic_DNA"/>
</dbReference>
<evidence type="ECO:0000256" key="1">
    <source>
        <dbReference type="SAM" id="Phobius"/>
    </source>
</evidence>
<feature type="transmembrane region" description="Helical" evidence="1">
    <location>
        <begin position="25"/>
        <end position="46"/>
    </location>
</feature>
<comment type="caution">
    <text evidence="2">The sequence shown here is derived from an EMBL/GenBank/DDBJ whole genome shotgun (WGS) entry which is preliminary data.</text>
</comment>
<accession>A0A841Z958</accession>
<proteinExistence type="predicted"/>
<keyword evidence="1" id="KW-0472">Membrane</keyword>
<evidence type="ECO:0000313" key="2">
    <source>
        <dbReference type="EMBL" id="MBC1501845.1"/>
    </source>
</evidence>
<gene>
    <name evidence="2" type="ORF">HB943_14685</name>
</gene>
<name>A0A841Z958_9LIST</name>
<evidence type="ECO:0000313" key="3">
    <source>
        <dbReference type="Proteomes" id="UP000564536"/>
    </source>
</evidence>
<keyword evidence="1" id="KW-1133">Transmembrane helix</keyword>
<dbReference type="Proteomes" id="UP000564536">
    <property type="component" value="Unassembled WGS sequence"/>
</dbReference>
<sequence>MKIGNIKNIKEELEDLKKKEFKKMIAALALGSAMLSIPLVTAYASVSQNVNISMLHEETNGAKNNKYHKLSKGYANLKLSVAASGNAAPTVTVSLMKEKFGFDTSYGKRNFTPGKKWSYKTTTHQYYVDGNSSSYYLVAEKSGRYYEIRATGTLKNK</sequence>
<dbReference type="AlphaFoldDB" id="A0A841Z958"/>
<keyword evidence="1" id="KW-0812">Transmembrane</keyword>
<reference evidence="2 3" key="1">
    <citation type="submission" date="2020-03" db="EMBL/GenBank/DDBJ databases">
        <title>Soil Listeria distribution.</title>
        <authorList>
            <person name="Liao J."/>
            <person name="Wiedmann M."/>
        </authorList>
    </citation>
    <scope>NUCLEOTIDE SEQUENCE [LARGE SCALE GENOMIC DNA]</scope>
    <source>
        <strain evidence="2 3">FSL L7-1523</strain>
    </source>
</reference>